<gene>
    <name evidence="1" type="ORF">M406DRAFT_320853</name>
</gene>
<dbReference type="AlphaFoldDB" id="A0A9P4Y7W8"/>
<organism evidence="1 2">
    <name type="scientific">Cryphonectria parasitica (strain ATCC 38755 / EP155)</name>
    <dbReference type="NCBI Taxonomy" id="660469"/>
    <lineage>
        <taxon>Eukaryota</taxon>
        <taxon>Fungi</taxon>
        <taxon>Dikarya</taxon>
        <taxon>Ascomycota</taxon>
        <taxon>Pezizomycotina</taxon>
        <taxon>Sordariomycetes</taxon>
        <taxon>Sordariomycetidae</taxon>
        <taxon>Diaporthales</taxon>
        <taxon>Cryphonectriaceae</taxon>
        <taxon>Cryphonectria-Endothia species complex</taxon>
        <taxon>Cryphonectria</taxon>
    </lineage>
</organism>
<dbReference type="Proteomes" id="UP000803844">
    <property type="component" value="Unassembled WGS sequence"/>
</dbReference>
<evidence type="ECO:0000313" key="1">
    <source>
        <dbReference type="EMBL" id="KAF3768373.1"/>
    </source>
</evidence>
<dbReference type="EMBL" id="MU032345">
    <property type="protein sequence ID" value="KAF3768373.1"/>
    <property type="molecule type" value="Genomic_DNA"/>
</dbReference>
<protein>
    <submittedName>
        <fullName evidence="1">Uncharacterized protein</fullName>
    </submittedName>
</protein>
<keyword evidence="2" id="KW-1185">Reference proteome</keyword>
<dbReference type="RefSeq" id="XP_040779334.1">
    <property type="nucleotide sequence ID" value="XM_040919444.1"/>
</dbReference>
<comment type="caution">
    <text evidence="1">The sequence shown here is derived from an EMBL/GenBank/DDBJ whole genome shotgun (WGS) entry which is preliminary data.</text>
</comment>
<dbReference type="GeneID" id="63836573"/>
<reference evidence="1" key="1">
    <citation type="journal article" date="2020" name="Phytopathology">
        <title>Genome sequence of the chestnut blight fungus Cryphonectria parasitica EP155: A fundamental resource for an archetypical invasive plant pathogen.</title>
        <authorList>
            <person name="Crouch J.A."/>
            <person name="Dawe A."/>
            <person name="Aerts A."/>
            <person name="Barry K."/>
            <person name="Churchill A.C.L."/>
            <person name="Grimwood J."/>
            <person name="Hillman B."/>
            <person name="Milgroom M.G."/>
            <person name="Pangilinan J."/>
            <person name="Smith M."/>
            <person name="Salamov A."/>
            <person name="Schmutz J."/>
            <person name="Yadav J."/>
            <person name="Grigoriev I.V."/>
            <person name="Nuss D."/>
        </authorList>
    </citation>
    <scope>NUCLEOTIDE SEQUENCE</scope>
    <source>
        <strain evidence="1">EP155</strain>
    </source>
</reference>
<evidence type="ECO:0000313" key="2">
    <source>
        <dbReference type="Proteomes" id="UP000803844"/>
    </source>
</evidence>
<accession>A0A9P4Y7W8</accession>
<proteinExistence type="predicted"/>
<sequence length="68" mass="7690">MKSLSNHPDRGGFEAYLAPQHRTFLTGRARSPTPYQLMLKSKPRDSEKANDAVKEFGKAVKCIRNTIQ</sequence>
<name>A0A9P4Y7W8_CRYP1</name>